<dbReference type="PATRIC" id="fig|1202534.3.peg.3062"/>
<dbReference type="InterPro" id="IPR036412">
    <property type="entry name" value="HAD-like_sf"/>
</dbReference>
<dbReference type="EMBL" id="ASRV01000182">
    <property type="protein sequence ID" value="EOR20776.1"/>
    <property type="molecule type" value="Genomic_DNA"/>
</dbReference>
<dbReference type="InterPro" id="IPR023198">
    <property type="entry name" value="PGP-like_dom2"/>
</dbReference>
<dbReference type="PANTHER" id="PTHR43434">
    <property type="entry name" value="PHOSPHOGLYCOLATE PHOSPHATASE"/>
    <property type="match status" value="1"/>
</dbReference>
<dbReference type="NCBIfam" id="TIGR01549">
    <property type="entry name" value="HAD-SF-IA-v1"/>
    <property type="match status" value="1"/>
</dbReference>
<name>R9C0M9_9CLOT</name>
<dbReference type="GO" id="GO:0005829">
    <property type="term" value="C:cytosol"/>
    <property type="evidence" value="ECO:0007669"/>
    <property type="project" value="TreeGrafter"/>
</dbReference>
<keyword evidence="2" id="KW-1185">Reference proteome</keyword>
<dbReference type="AlphaFoldDB" id="R9C0M9"/>
<organism evidence="1 2">
    <name type="scientific">Clostridium sartagoforme AAU1</name>
    <dbReference type="NCBI Taxonomy" id="1202534"/>
    <lineage>
        <taxon>Bacteria</taxon>
        <taxon>Bacillati</taxon>
        <taxon>Bacillota</taxon>
        <taxon>Clostridia</taxon>
        <taxon>Eubacteriales</taxon>
        <taxon>Clostridiaceae</taxon>
        <taxon>Clostridium</taxon>
    </lineage>
</organism>
<reference evidence="1 2" key="1">
    <citation type="submission" date="2013-03" db="EMBL/GenBank/DDBJ databases">
        <title>Whole genome shotgun sequencing of Clostridium sartagoforme AAU1.</title>
        <authorList>
            <person name="Joshi C.G."/>
            <person name="Duggirala S.M."/>
            <person name="Nathani N.M."/>
            <person name="Bhatt V.D."/>
            <person name="Patel A.K."/>
            <person name="Pandya P.R."/>
            <person name="KaPatel J.A."/>
        </authorList>
    </citation>
    <scope>NUCLEOTIDE SEQUENCE [LARGE SCALE GENOMIC DNA]</scope>
    <source>
        <strain evidence="1 2">AAU1</strain>
    </source>
</reference>
<dbReference type="InterPro" id="IPR041492">
    <property type="entry name" value="HAD_2"/>
</dbReference>
<accession>R9C0M9</accession>
<evidence type="ECO:0000313" key="1">
    <source>
        <dbReference type="EMBL" id="EOR20776.1"/>
    </source>
</evidence>
<dbReference type="SUPFAM" id="SSF56784">
    <property type="entry name" value="HAD-like"/>
    <property type="match status" value="1"/>
</dbReference>
<dbReference type="Gene3D" id="1.10.150.240">
    <property type="entry name" value="Putative phosphatase, domain 2"/>
    <property type="match status" value="1"/>
</dbReference>
<gene>
    <name evidence="1" type="ORF">A500_15465</name>
</gene>
<dbReference type="Gene3D" id="3.40.50.1000">
    <property type="entry name" value="HAD superfamily/HAD-like"/>
    <property type="match status" value="1"/>
</dbReference>
<dbReference type="SFLD" id="SFLDG01129">
    <property type="entry name" value="C1.5:_HAD__Beta-PGM__Phosphata"/>
    <property type="match status" value="1"/>
</dbReference>
<dbReference type="Pfam" id="PF13419">
    <property type="entry name" value="HAD_2"/>
    <property type="match status" value="1"/>
</dbReference>
<dbReference type="GO" id="GO:0006281">
    <property type="term" value="P:DNA repair"/>
    <property type="evidence" value="ECO:0007669"/>
    <property type="project" value="TreeGrafter"/>
</dbReference>
<dbReference type="PANTHER" id="PTHR43434:SF26">
    <property type="entry name" value="PYROPHOSPHATASE PPAX"/>
    <property type="match status" value="1"/>
</dbReference>
<dbReference type="InterPro" id="IPR050155">
    <property type="entry name" value="HAD-like_hydrolase_sf"/>
</dbReference>
<dbReference type="Proteomes" id="UP000013988">
    <property type="component" value="Unassembled WGS sequence"/>
</dbReference>
<evidence type="ECO:0000313" key="2">
    <source>
        <dbReference type="Proteomes" id="UP000013988"/>
    </source>
</evidence>
<sequence>MKETFKSILKGIGKYMRNYKCIIFDLDGTILNTERMNMIPLQRLIKEELHKDIPYKDLLKYKAYAGKKTIEELGFKDIDKSYNKWVEYVNEFEEGAVLYEGFDEVIKTLSEKGIICAIASSKMKNQYKIDFEPTGLKKYIKCEVLAEDTERHKPYPDPLLKVSEILDINPSDCIYIGDTIFDFKATKAAGMDFGIAMWGADDLEGIEAEFNFKNPRDILKELKLL</sequence>
<comment type="caution">
    <text evidence="1">The sequence shown here is derived from an EMBL/GenBank/DDBJ whole genome shotgun (WGS) entry which is preliminary data.</text>
</comment>
<dbReference type="NCBIfam" id="TIGR01509">
    <property type="entry name" value="HAD-SF-IA-v3"/>
    <property type="match status" value="1"/>
</dbReference>
<dbReference type="InterPro" id="IPR006439">
    <property type="entry name" value="HAD-SF_hydro_IA"/>
</dbReference>
<dbReference type="GO" id="GO:0008967">
    <property type="term" value="F:phosphoglycolate phosphatase activity"/>
    <property type="evidence" value="ECO:0007669"/>
    <property type="project" value="TreeGrafter"/>
</dbReference>
<proteinExistence type="predicted"/>
<protein>
    <submittedName>
        <fullName evidence="1">Phosphatase</fullName>
    </submittedName>
</protein>
<dbReference type="InterPro" id="IPR023214">
    <property type="entry name" value="HAD_sf"/>
</dbReference>
<dbReference type="SFLD" id="SFLDS00003">
    <property type="entry name" value="Haloacid_Dehalogenase"/>
    <property type="match status" value="1"/>
</dbReference>